<reference evidence="11" key="1">
    <citation type="journal article" date="2020" name="bioRxiv">
        <title>Genomic and phenotypic heterogeneity of clinical isolates of the human pathogens Aspergillus fumigatus, Aspergillus lentulus and Aspergillus fumigatiaffinis.</title>
        <authorList>
            <person name="dos Santos R.A.C."/>
            <person name="Steenwyk J.L."/>
            <person name="Rivero-Menendez O."/>
            <person name="Mead M.E."/>
            <person name="Silva L.P."/>
            <person name="Bastos R.W."/>
            <person name="Alastruey-Izquierdo A."/>
            <person name="Goldman G.H."/>
            <person name="Rokas A."/>
        </authorList>
    </citation>
    <scope>NUCLEOTIDE SEQUENCE</scope>
    <source>
        <strain evidence="11">CNM-CM6805</strain>
    </source>
</reference>
<evidence type="ECO:0000256" key="3">
    <source>
        <dbReference type="ARBA" id="ARBA00001946"/>
    </source>
</evidence>
<dbReference type="InterPro" id="IPR031705">
    <property type="entry name" value="Glyco_hydro_36_C"/>
</dbReference>
<dbReference type="Proteomes" id="UP000653565">
    <property type="component" value="Unassembled WGS sequence"/>
</dbReference>
<dbReference type="InterPro" id="IPR017853">
    <property type="entry name" value="GH"/>
</dbReference>
<dbReference type="Pfam" id="PF02065">
    <property type="entry name" value="Melibiase"/>
    <property type="match status" value="1"/>
</dbReference>
<keyword evidence="8" id="KW-0520">NAD</keyword>
<dbReference type="GO" id="GO:0004557">
    <property type="term" value="F:alpha-galactosidase activity"/>
    <property type="evidence" value="ECO:0007669"/>
    <property type="project" value="UniProtKB-EC"/>
</dbReference>
<dbReference type="GO" id="GO:0016052">
    <property type="term" value="P:carbohydrate catabolic process"/>
    <property type="evidence" value="ECO:0007669"/>
    <property type="project" value="InterPro"/>
</dbReference>
<evidence type="ECO:0000256" key="7">
    <source>
        <dbReference type="ARBA" id="ARBA00022842"/>
    </source>
</evidence>
<evidence type="ECO:0000313" key="12">
    <source>
        <dbReference type="Proteomes" id="UP000653565"/>
    </source>
</evidence>
<keyword evidence="12" id="KW-1185">Reference proteome</keyword>
<gene>
    <name evidence="11" type="ORF">CNMCM6805_004624</name>
</gene>
<evidence type="ECO:0000256" key="5">
    <source>
        <dbReference type="ARBA" id="ARBA00012755"/>
    </source>
</evidence>
<dbReference type="PRINTS" id="PR00743">
    <property type="entry name" value="GLHYDRLASE36"/>
</dbReference>
<keyword evidence="9" id="KW-0326">Glycosidase</keyword>
<comment type="catalytic activity">
    <reaction evidence="1">
        <text>Hydrolysis of terminal, non-reducing alpha-D-galactose residues in alpha-D-galactosides, including galactose oligosaccharides, galactomannans and galactolipids.</text>
        <dbReference type="EC" id="3.2.1.22"/>
    </reaction>
</comment>
<sequence>MVNPKSNLYCALPDWVISAGTYPRTELRNQLILNLALVEVQDYIIKCLSNILTSAKISYVKWDHNRSMTEIPSPSIAHAYILGSYQVLYTLTTRFPDVLFEGCASGGGRFEPGILQFFPQIWTSDNTDAVDRISIQLGMSLAYPASSMGAHISSVPNHQTNRTTPLAFRAHVAMMGGSFGLELDPKELLPEEKNALPGLIALAERISPIVINGDMWRLSLPHESSWPAVQFISEDASQVVLFYFQIQPKVNQIMPHVKLQGLVPHATYRIEGEGTYSGMVLMNLGLQYSFEDDYGSKVVILVKEPL</sequence>
<name>A0A8H4MAN7_9EURO</name>
<dbReference type="InterPro" id="IPR013780">
    <property type="entry name" value="Glyco_hydro_b"/>
</dbReference>
<dbReference type="EMBL" id="JAAAPX010000024">
    <property type="protein sequence ID" value="KAF4240820.1"/>
    <property type="molecule type" value="Genomic_DNA"/>
</dbReference>
<dbReference type="CDD" id="cd14791">
    <property type="entry name" value="GH36"/>
    <property type="match status" value="1"/>
</dbReference>
<proteinExistence type="inferred from homology"/>
<evidence type="ECO:0000256" key="1">
    <source>
        <dbReference type="ARBA" id="ARBA00001255"/>
    </source>
</evidence>
<comment type="caution">
    <text evidence="11">The sequence shown here is derived from an EMBL/GenBank/DDBJ whole genome shotgun (WGS) entry which is preliminary data.</text>
</comment>
<evidence type="ECO:0000256" key="8">
    <source>
        <dbReference type="ARBA" id="ARBA00023027"/>
    </source>
</evidence>
<keyword evidence="7" id="KW-0460">Magnesium</keyword>
<dbReference type="EC" id="3.2.1.22" evidence="5"/>
<evidence type="ECO:0000256" key="9">
    <source>
        <dbReference type="ARBA" id="ARBA00023295"/>
    </source>
</evidence>
<evidence type="ECO:0000313" key="11">
    <source>
        <dbReference type="EMBL" id="KAF4240820.1"/>
    </source>
</evidence>
<dbReference type="Gene3D" id="2.60.40.1180">
    <property type="entry name" value="Golgi alpha-mannosidase II"/>
    <property type="match status" value="1"/>
</dbReference>
<reference evidence="11" key="2">
    <citation type="submission" date="2020-04" db="EMBL/GenBank/DDBJ databases">
        <authorList>
            <person name="Santos R.A.C."/>
            <person name="Steenwyk J.L."/>
            <person name="Rivero-Menendez O."/>
            <person name="Mead M.E."/>
            <person name="Silva L.P."/>
            <person name="Bastos R.W."/>
            <person name="Alastruey-Izquierdo A."/>
            <person name="Goldman G.H."/>
            <person name="Rokas A."/>
        </authorList>
    </citation>
    <scope>NUCLEOTIDE SEQUENCE</scope>
    <source>
        <strain evidence="11">CNM-CM6805</strain>
    </source>
</reference>
<dbReference type="Pfam" id="PF16874">
    <property type="entry name" value="Glyco_hydro_36C"/>
    <property type="match status" value="1"/>
</dbReference>
<dbReference type="Gene3D" id="3.20.20.70">
    <property type="entry name" value="Aldolase class I"/>
    <property type="match status" value="1"/>
</dbReference>
<comment type="cofactor">
    <cofactor evidence="2">
        <name>NAD(+)</name>
        <dbReference type="ChEBI" id="CHEBI:57540"/>
    </cofactor>
</comment>
<evidence type="ECO:0000256" key="4">
    <source>
        <dbReference type="ARBA" id="ARBA00006202"/>
    </source>
</evidence>
<evidence type="ECO:0000256" key="2">
    <source>
        <dbReference type="ARBA" id="ARBA00001911"/>
    </source>
</evidence>
<accession>A0A8H4MAN7</accession>
<evidence type="ECO:0000259" key="10">
    <source>
        <dbReference type="Pfam" id="PF16874"/>
    </source>
</evidence>
<comment type="cofactor">
    <cofactor evidence="3">
        <name>Mg(2+)</name>
        <dbReference type="ChEBI" id="CHEBI:18420"/>
    </cofactor>
</comment>
<feature type="domain" description="Glycosyl hydrolase family 36 C-terminal" evidence="10">
    <location>
        <begin position="226"/>
        <end position="301"/>
    </location>
</feature>
<organism evidence="11 12">
    <name type="scientific">Aspergillus fumigatiaffinis</name>
    <dbReference type="NCBI Taxonomy" id="340414"/>
    <lineage>
        <taxon>Eukaryota</taxon>
        <taxon>Fungi</taxon>
        <taxon>Dikarya</taxon>
        <taxon>Ascomycota</taxon>
        <taxon>Pezizomycotina</taxon>
        <taxon>Eurotiomycetes</taxon>
        <taxon>Eurotiomycetidae</taxon>
        <taxon>Eurotiales</taxon>
        <taxon>Aspergillaceae</taxon>
        <taxon>Aspergillus</taxon>
        <taxon>Aspergillus subgen. Fumigati</taxon>
    </lineage>
</organism>
<dbReference type="InterPro" id="IPR013785">
    <property type="entry name" value="Aldolase_TIM"/>
</dbReference>
<keyword evidence="6" id="KW-0378">Hydrolase</keyword>
<dbReference type="InterPro" id="IPR002252">
    <property type="entry name" value="Glyco_hydro_36"/>
</dbReference>
<dbReference type="OrthoDB" id="5795902at2759"/>
<comment type="similarity">
    <text evidence="4">Belongs to the glycosyl hydrolase 36 family.</text>
</comment>
<dbReference type="SUPFAM" id="SSF51445">
    <property type="entry name" value="(Trans)glycosidases"/>
    <property type="match status" value="1"/>
</dbReference>
<dbReference type="AlphaFoldDB" id="A0A8H4MAN7"/>
<dbReference type="FunFam" id="2.60.40.1180:FF:000028">
    <property type="entry name" value="Alpha-galactosidase"/>
    <property type="match status" value="1"/>
</dbReference>
<protein>
    <recommendedName>
        <fullName evidence="5">alpha-galactosidase</fullName>
        <ecNumber evidence="5">3.2.1.22</ecNumber>
    </recommendedName>
</protein>
<evidence type="ECO:0000256" key="6">
    <source>
        <dbReference type="ARBA" id="ARBA00022801"/>
    </source>
</evidence>